<feature type="modified residue" description="4-aspartylphosphate" evidence="3">
    <location>
        <position position="54"/>
    </location>
</feature>
<dbReference type="PROSITE" id="PS00622">
    <property type="entry name" value="HTH_LUXR_1"/>
    <property type="match status" value="1"/>
</dbReference>
<protein>
    <submittedName>
        <fullName evidence="6">Response regulator</fullName>
    </submittedName>
</protein>
<keyword evidence="7" id="KW-1185">Reference proteome</keyword>
<reference evidence="7" key="1">
    <citation type="journal article" date="2019" name="Int. J. Syst. Evol. Microbiol.">
        <title>The Global Catalogue of Microorganisms (GCM) 10K type strain sequencing project: providing services to taxonomists for standard genome sequencing and annotation.</title>
        <authorList>
            <consortium name="The Broad Institute Genomics Platform"/>
            <consortium name="The Broad Institute Genome Sequencing Center for Infectious Disease"/>
            <person name="Wu L."/>
            <person name="Ma J."/>
        </authorList>
    </citation>
    <scope>NUCLEOTIDE SEQUENCE [LARGE SCALE GENOMIC DNA]</scope>
    <source>
        <strain evidence="7">CECT 7956</strain>
    </source>
</reference>
<dbReference type="PROSITE" id="PS50043">
    <property type="entry name" value="HTH_LUXR_2"/>
    <property type="match status" value="1"/>
</dbReference>
<name>A0ABV7YUX2_9BACT</name>
<dbReference type="InterPro" id="IPR039420">
    <property type="entry name" value="WalR-like"/>
</dbReference>
<dbReference type="Pfam" id="PF00072">
    <property type="entry name" value="Response_reg"/>
    <property type="match status" value="1"/>
</dbReference>
<dbReference type="Proteomes" id="UP001595616">
    <property type="component" value="Unassembled WGS sequence"/>
</dbReference>
<evidence type="ECO:0000256" key="1">
    <source>
        <dbReference type="ARBA" id="ARBA00022553"/>
    </source>
</evidence>
<dbReference type="SUPFAM" id="SSF46894">
    <property type="entry name" value="C-terminal effector domain of the bipartite response regulators"/>
    <property type="match status" value="1"/>
</dbReference>
<dbReference type="CDD" id="cd06170">
    <property type="entry name" value="LuxR_C_like"/>
    <property type="match status" value="1"/>
</dbReference>
<proteinExistence type="predicted"/>
<evidence type="ECO:0000256" key="2">
    <source>
        <dbReference type="ARBA" id="ARBA00023125"/>
    </source>
</evidence>
<dbReference type="PRINTS" id="PR00038">
    <property type="entry name" value="HTHLUXR"/>
</dbReference>
<gene>
    <name evidence="6" type="ORF">ACFOOI_05115</name>
</gene>
<keyword evidence="1 3" id="KW-0597">Phosphoprotein</keyword>
<dbReference type="InterPro" id="IPR000792">
    <property type="entry name" value="Tscrpt_reg_LuxR_C"/>
</dbReference>
<dbReference type="Pfam" id="PF00196">
    <property type="entry name" value="GerE"/>
    <property type="match status" value="1"/>
</dbReference>
<dbReference type="CDD" id="cd17535">
    <property type="entry name" value="REC_NarL-like"/>
    <property type="match status" value="1"/>
</dbReference>
<feature type="domain" description="HTH luxR-type" evidence="4">
    <location>
        <begin position="143"/>
        <end position="208"/>
    </location>
</feature>
<dbReference type="PANTHER" id="PTHR43214:SF43">
    <property type="entry name" value="TWO-COMPONENT RESPONSE REGULATOR"/>
    <property type="match status" value="1"/>
</dbReference>
<dbReference type="PANTHER" id="PTHR43214">
    <property type="entry name" value="TWO-COMPONENT RESPONSE REGULATOR"/>
    <property type="match status" value="1"/>
</dbReference>
<dbReference type="InterPro" id="IPR016032">
    <property type="entry name" value="Sig_transdc_resp-reg_C-effctor"/>
</dbReference>
<comment type="caution">
    <text evidence="6">The sequence shown here is derived from an EMBL/GenBank/DDBJ whole genome shotgun (WGS) entry which is preliminary data.</text>
</comment>
<dbReference type="InterPro" id="IPR001789">
    <property type="entry name" value="Sig_transdc_resp-reg_receiver"/>
</dbReference>
<dbReference type="EMBL" id="JBHRYQ010000001">
    <property type="protein sequence ID" value="MFC3810023.1"/>
    <property type="molecule type" value="Genomic_DNA"/>
</dbReference>
<sequence>MIRVSIYEDVADIRELLVDTVKSAEDLLFVNAYSNANNILEDVRKDKPNVVLMDIQMPGISGIEAVILIKQKYPLVEICIQTVFEDNERIFAAICAGANGYILKASSPEKYINAIVDTFQGGSPMSPGIARKVLQMFQNQNVAIKDFVELTPSEKKVLDLLVKGYSYKLIAAELSVSFPTVNFHLKNIYKKLHVNSANEAIRLALQNGLV</sequence>
<evidence type="ECO:0000313" key="7">
    <source>
        <dbReference type="Proteomes" id="UP001595616"/>
    </source>
</evidence>
<evidence type="ECO:0000256" key="3">
    <source>
        <dbReference type="PROSITE-ProRule" id="PRU00169"/>
    </source>
</evidence>
<dbReference type="RefSeq" id="WP_379835772.1">
    <property type="nucleotide sequence ID" value="NZ_JBHRYQ010000001.1"/>
</dbReference>
<keyword evidence="2" id="KW-0238">DNA-binding</keyword>
<feature type="domain" description="Response regulatory" evidence="5">
    <location>
        <begin position="3"/>
        <end position="119"/>
    </location>
</feature>
<accession>A0ABV7YUX2</accession>
<evidence type="ECO:0000313" key="6">
    <source>
        <dbReference type="EMBL" id="MFC3810023.1"/>
    </source>
</evidence>
<dbReference type="SMART" id="SM00448">
    <property type="entry name" value="REC"/>
    <property type="match status" value="1"/>
</dbReference>
<evidence type="ECO:0000259" key="4">
    <source>
        <dbReference type="PROSITE" id="PS50043"/>
    </source>
</evidence>
<dbReference type="SUPFAM" id="SSF52172">
    <property type="entry name" value="CheY-like"/>
    <property type="match status" value="1"/>
</dbReference>
<dbReference type="SMART" id="SM00421">
    <property type="entry name" value="HTH_LUXR"/>
    <property type="match status" value="1"/>
</dbReference>
<dbReference type="Gene3D" id="3.40.50.2300">
    <property type="match status" value="1"/>
</dbReference>
<dbReference type="InterPro" id="IPR011006">
    <property type="entry name" value="CheY-like_superfamily"/>
</dbReference>
<evidence type="ECO:0000259" key="5">
    <source>
        <dbReference type="PROSITE" id="PS50110"/>
    </source>
</evidence>
<dbReference type="InterPro" id="IPR058245">
    <property type="entry name" value="NreC/VraR/RcsB-like_REC"/>
</dbReference>
<organism evidence="6 7">
    <name type="scientific">Lacihabitans lacunae</name>
    <dbReference type="NCBI Taxonomy" id="1028214"/>
    <lineage>
        <taxon>Bacteria</taxon>
        <taxon>Pseudomonadati</taxon>
        <taxon>Bacteroidota</taxon>
        <taxon>Cytophagia</taxon>
        <taxon>Cytophagales</taxon>
        <taxon>Leadbetterellaceae</taxon>
        <taxon>Lacihabitans</taxon>
    </lineage>
</organism>
<dbReference type="PROSITE" id="PS50110">
    <property type="entry name" value="RESPONSE_REGULATORY"/>
    <property type="match status" value="1"/>
</dbReference>